<evidence type="ECO:0000256" key="1">
    <source>
        <dbReference type="ARBA" id="ARBA00004123"/>
    </source>
</evidence>
<dbReference type="GO" id="GO:0003682">
    <property type="term" value="F:chromatin binding"/>
    <property type="evidence" value="ECO:0007669"/>
    <property type="project" value="TreeGrafter"/>
</dbReference>
<feature type="compositionally biased region" description="Polar residues" evidence="14">
    <location>
        <begin position="702"/>
        <end position="725"/>
    </location>
</feature>
<feature type="region of interest" description="Disordered" evidence="14">
    <location>
        <begin position="320"/>
        <end position="567"/>
    </location>
</feature>
<dbReference type="CDD" id="cd00086">
    <property type="entry name" value="homeodomain"/>
    <property type="match status" value="1"/>
</dbReference>
<dbReference type="SMART" id="SM00389">
    <property type="entry name" value="HOX"/>
    <property type="match status" value="1"/>
</dbReference>
<comment type="subcellular location">
    <subcellularLocation>
        <location evidence="1 11 13">Nucleus</location>
    </subcellularLocation>
</comment>
<feature type="region of interest" description="Disordered" evidence="14">
    <location>
        <begin position="1"/>
        <end position="41"/>
    </location>
</feature>
<feature type="region of interest" description="Disordered" evidence="14">
    <location>
        <begin position="676"/>
        <end position="809"/>
    </location>
</feature>
<evidence type="ECO:0000256" key="7">
    <source>
        <dbReference type="ARBA" id="ARBA00023125"/>
    </source>
</evidence>
<dbReference type="PROSITE" id="PS50071">
    <property type="entry name" value="HOMEOBOX_2"/>
    <property type="match status" value="1"/>
</dbReference>
<reference evidence="18" key="1">
    <citation type="journal article" date="2017" name="Nat. Commun.">
        <title>The asparagus genome sheds light on the origin and evolution of a young Y chromosome.</title>
        <authorList>
            <person name="Harkess A."/>
            <person name="Zhou J."/>
            <person name="Xu C."/>
            <person name="Bowers J.E."/>
            <person name="Van der Hulst R."/>
            <person name="Ayyampalayam S."/>
            <person name="Mercati F."/>
            <person name="Riccardi P."/>
            <person name="McKain M.R."/>
            <person name="Kakrana A."/>
            <person name="Tang H."/>
            <person name="Ray J."/>
            <person name="Groenendijk J."/>
            <person name="Arikit S."/>
            <person name="Mathioni S.M."/>
            <person name="Nakano M."/>
            <person name="Shan H."/>
            <person name="Telgmann-Rauber A."/>
            <person name="Kanno A."/>
            <person name="Yue Z."/>
            <person name="Chen H."/>
            <person name="Li W."/>
            <person name="Chen Y."/>
            <person name="Xu X."/>
            <person name="Zhang Y."/>
            <person name="Luo S."/>
            <person name="Chen H."/>
            <person name="Gao J."/>
            <person name="Mao Z."/>
            <person name="Pires J.C."/>
            <person name="Luo M."/>
            <person name="Kudrna D."/>
            <person name="Wing R.A."/>
            <person name="Meyers B.C."/>
            <person name="Yi K."/>
            <person name="Kong H."/>
            <person name="Lavrijsen P."/>
            <person name="Sunseri F."/>
            <person name="Falavigna A."/>
            <person name="Ye Y."/>
            <person name="Leebens-Mack J.H."/>
            <person name="Chen G."/>
        </authorList>
    </citation>
    <scope>NUCLEOTIDE SEQUENCE [LARGE SCALE GENOMIC DNA]</scope>
    <source>
        <strain evidence="18">cv. DH0086</strain>
    </source>
</reference>
<feature type="domain" description="Homeobox" evidence="16">
    <location>
        <begin position="624"/>
        <end position="684"/>
    </location>
</feature>
<dbReference type="InterPro" id="IPR001356">
    <property type="entry name" value="HD"/>
</dbReference>
<feature type="domain" description="PHD-type" evidence="15">
    <location>
        <begin position="232"/>
        <end position="289"/>
    </location>
</feature>
<dbReference type="CDD" id="cd15504">
    <property type="entry name" value="PHD_PRHA_like"/>
    <property type="match status" value="1"/>
</dbReference>
<feature type="compositionally biased region" description="Polar residues" evidence="14">
    <location>
        <begin position="555"/>
        <end position="567"/>
    </location>
</feature>
<feature type="compositionally biased region" description="Basic and acidic residues" evidence="14">
    <location>
        <begin position="731"/>
        <end position="746"/>
    </location>
</feature>
<feature type="compositionally biased region" description="Polar residues" evidence="14">
    <location>
        <begin position="531"/>
        <end position="540"/>
    </location>
</feature>
<dbReference type="PROSITE" id="PS01359">
    <property type="entry name" value="ZF_PHD_1"/>
    <property type="match status" value="1"/>
</dbReference>
<keyword evidence="7 11" id="KW-0238">DNA-binding</keyword>
<evidence type="ECO:0000256" key="4">
    <source>
        <dbReference type="ARBA" id="ARBA00022771"/>
    </source>
</evidence>
<evidence type="ECO:0000256" key="14">
    <source>
        <dbReference type="SAM" id="MobiDB-lite"/>
    </source>
</evidence>
<feature type="compositionally biased region" description="Polar residues" evidence="14">
    <location>
        <begin position="467"/>
        <end position="476"/>
    </location>
</feature>
<dbReference type="InterPro" id="IPR019787">
    <property type="entry name" value="Znf_PHD-finger"/>
</dbReference>
<dbReference type="AlphaFoldDB" id="A0A5P1FBW1"/>
<name>A0A5P1FBW1_ASPOF</name>
<evidence type="ECO:0000256" key="10">
    <source>
        <dbReference type="ARBA" id="ARBA00023242"/>
    </source>
</evidence>
<sequence>MASPISSSSEIRSISRQSPRLQVHEPRSGITENGCTKSRFAGPENVSILAEQDETDLSKLGKVDVNNDVVKSPNKSPRKRKKVSSQLNGKRYPLRSSLGTGRVLRSMSNTTNNTQPGQGNAPVNTVKKGRKKRKGVKGASNDEFSVIRRRVRYLLTRMNYEQNLIDAYAGEGWKGQSAEKLKPEKELERAKSEILRCKFKIRELFRHLVSLSSEGKFEESLFDSEGQIDSEDIFCAKCASKDVSLDNDIILCDGICDRGFHQKCLNPPLLSEDIPLGDEGWLCPACDCKVDCIELLNEFQGSNISIKDTWEKVFPEAVAITNGDKQHDDMPSDDSEDYDYDPDGLEADVNDHKGESGPGESESEESESGESESEGSDFSAASEDSDAPNSNKKNENFGLPSSDDSEDDDFDPDAPDASKNISKDSSSDESDFTSDSDEFCNELSKNLGINEDSATSLSNLKPLAQSGEGTYSGNMDSSELLSPSEPVLGQENEVPSGKRQLERLDYKKLYDEAYGKSSDSSSDEEWSDSSNMNTSNNRTKYASRKESDGLLKMNMRTSKNCKKSNNVAGMSAEAVAIKKSGVETPQVSQGHETTPRKTHQALDTLEHEVAEQKHGRHSDSNANKSSASSNRRLGEVATQKLYECFQENQYPTRQKKESLSEELGLTYRQVDKWFTNSRHSFRVSSKDAPPNGEASLPDKDSTAISRNISDITKTDESTGQTSTSEGVKRKKSEEAKQIKVGAEHVNEGNTTFIGQSSRSKGFKRKNSEEAKQIKVGAERGKEHEGNMSEADKDRQKAIARELRKMKQKR</sequence>
<protein>
    <submittedName>
        <fullName evidence="17">Uncharacterized protein</fullName>
    </submittedName>
</protein>
<evidence type="ECO:0000259" key="15">
    <source>
        <dbReference type="PROSITE" id="PS50016"/>
    </source>
</evidence>
<feature type="compositionally biased region" description="Polar residues" evidence="14">
    <location>
        <begin position="583"/>
        <end position="592"/>
    </location>
</feature>
<dbReference type="Gene3D" id="3.30.40.10">
    <property type="entry name" value="Zinc/RING finger domain, C3HC4 (zinc finger)"/>
    <property type="match status" value="1"/>
</dbReference>
<dbReference type="Gene3D" id="1.10.10.60">
    <property type="entry name" value="Homeodomain-like"/>
    <property type="match status" value="1"/>
</dbReference>
<dbReference type="GO" id="GO:0008270">
    <property type="term" value="F:zinc ion binding"/>
    <property type="evidence" value="ECO:0007669"/>
    <property type="project" value="UniProtKB-KW"/>
</dbReference>
<keyword evidence="4 12" id="KW-0863">Zinc-finger</keyword>
<dbReference type="Pfam" id="PF00046">
    <property type="entry name" value="Homeodomain"/>
    <property type="match status" value="1"/>
</dbReference>
<feature type="compositionally biased region" description="Low complexity" evidence="14">
    <location>
        <begin position="477"/>
        <end position="486"/>
    </location>
</feature>
<dbReference type="SMART" id="SM00249">
    <property type="entry name" value="PHD"/>
    <property type="match status" value="1"/>
</dbReference>
<dbReference type="GO" id="GO:0045814">
    <property type="term" value="P:negative regulation of gene expression, epigenetic"/>
    <property type="evidence" value="ECO:0007669"/>
    <property type="project" value="TreeGrafter"/>
</dbReference>
<evidence type="ECO:0000256" key="3">
    <source>
        <dbReference type="ARBA" id="ARBA00022723"/>
    </source>
</evidence>
<dbReference type="OrthoDB" id="1903104at2759"/>
<dbReference type="PROSITE" id="PS50016">
    <property type="entry name" value="ZF_PHD_2"/>
    <property type="match status" value="1"/>
</dbReference>
<dbReference type="GO" id="GO:0003677">
    <property type="term" value="F:DNA binding"/>
    <property type="evidence" value="ECO:0007669"/>
    <property type="project" value="UniProtKB-UniRule"/>
</dbReference>
<feature type="compositionally biased region" description="Acidic residues" evidence="14">
    <location>
        <begin position="427"/>
        <end position="440"/>
    </location>
</feature>
<keyword evidence="9" id="KW-0804">Transcription</keyword>
<feature type="compositionally biased region" description="Basic and acidic residues" evidence="14">
    <location>
        <begin position="604"/>
        <end position="619"/>
    </location>
</feature>
<comment type="similarity">
    <text evidence="2">Belongs to the PHD-associated homeobox family.</text>
</comment>
<dbReference type="FunFam" id="3.30.40.10:FF:000650">
    <property type="entry name" value="Homeobox protein HAT3.1"/>
    <property type="match status" value="1"/>
</dbReference>
<evidence type="ECO:0000256" key="12">
    <source>
        <dbReference type="PROSITE-ProRule" id="PRU00146"/>
    </source>
</evidence>
<keyword evidence="8 11" id="KW-0371">Homeobox</keyword>
<gene>
    <name evidence="17" type="ORF">A4U43_C03F21390</name>
</gene>
<accession>A0A5P1FBW1</accession>
<keyword evidence="3" id="KW-0479">Metal-binding</keyword>
<dbReference type="InterPro" id="IPR045876">
    <property type="entry name" value="PRHA-like_PHD-finger"/>
</dbReference>
<feature type="compositionally biased region" description="Low complexity" evidence="14">
    <location>
        <begin position="1"/>
        <end position="20"/>
    </location>
</feature>
<dbReference type="InterPro" id="IPR001965">
    <property type="entry name" value="Znf_PHD"/>
</dbReference>
<dbReference type="InterPro" id="IPR019786">
    <property type="entry name" value="Zinc_finger_PHD-type_CS"/>
</dbReference>
<feature type="compositionally biased region" description="Polar residues" evidence="14">
    <location>
        <begin position="747"/>
        <end position="759"/>
    </location>
</feature>
<dbReference type="SUPFAM" id="SSF46689">
    <property type="entry name" value="Homeodomain-like"/>
    <property type="match status" value="1"/>
</dbReference>
<dbReference type="EMBL" id="CM007383">
    <property type="protein sequence ID" value="ONK75868.1"/>
    <property type="molecule type" value="Genomic_DNA"/>
</dbReference>
<evidence type="ECO:0000256" key="6">
    <source>
        <dbReference type="ARBA" id="ARBA00023015"/>
    </source>
</evidence>
<evidence type="ECO:0000256" key="11">
    <source>
        <dbReference type="PROSITE-ProRule" id="PRU00108"/>
    </source>
</evidence>
<organism evidence="17 18">
    <name type="scientific">Asparagus officinalis</name>
    <name type="common">Garden asparagus</name>
    <dbReference type="NCBI Taxonomy" id="4686"/>
    <lineage>
        <taxon>Eukaryota</taxon>
        <taxon>Viridiplantae</taxon>
        <taxon>Streptophyta</taxon>
        <taxon>Embryophyta</taxon>
        <taxon>Tracheophyta</taxon>
        <taxon>Spermatophyta</taxon>
        <taxon>Magnoliopsida</taxon>
        <taxon>Liliopsida</taxon>
        <taxon>Asparagales</taxon>
        <taxon>Asparagaceae</taxon>
        <taxon>Asparagoideae</taxon>
        <taxon>Asparagus</taxon>
    </lineage>
</organism>
<dbReference type="SUPFAM" id="SSF57903">
    <property type="entry name" value="FYVE/PHD zinc finger"/>
    <property type="match status" value="1"/>
</dbReference>
<evidence type="ECO:0000256" key="8">
    <source>
        <dbReference type="ARBA" id="ARBA00023155"/>
    </source>
</evidence>
<dbReference type="Gramene" id="ONK75868">
    <property type="protein sequence ID" value="ONK75868"/>
    <property type="gene ID" value="A4U43_C03F21390"/>
</dbReference>
<keyword evidence="6" id="KW-0805">Transcription regulation</keyword>
<dbReference type="OMA" id="HFGPAIN"/>
<feature type="compositionally biased region" description="Basic and acidic residues" evidence="14">
    <location>
        <begin position="499"/>
        <end position="514"/>
    </location>
</feature>
<proteinExistence type="inferred from homology"/>
<evidence type="ECO:0000256" key="13">
    <source>
        <dbReference type="RuleBase" id="RU000682"/>
    </source>
</evidence>
<evidence type="ECO:0000313" key="18">
    <source>
        <dbReference type="Proteomes" id="UP000243459"/>
    </source>
</evidence>
<dbReference type="Proteomes" id="UP000243459">
    <property type="component" value="Chromosome 3"/>
</dbReference>
<dbReference type="InterPro" id="IPR011011">
    <property type="entry name" value="Znf_FYVE_PHD"/>
</dbReference>
<feature type="compositionally biased region" description="Basic residues" evidence="14">
    <location>
        <begin position="127"/>
        <end position="136"/>
    </location>
</feature>
<feature type="compositionally biased region" description="Acidic residues" evidence="14">
    <location>
        <begin position="361"/>
        <end position="375"/>
    </location>
</feature>
<evidence type="ECO:0000256" key="5">
    <source>
        <dbReference type="ARBA" id="ARBA00022833"/>
    </source>
</evidence>
<dbReference type="InterPro" id="IPR009057">
    <property type="entry name" value="Homeodomain-like_sf"/>
</dbReference>
<keyword evidence="10 11" id="KW-0539">Nucleus</keyword>
<feature type="region of interest" description="Disordered" evidence="14">
    <location>
        <begin position="579"/>
        <end position="633"/>
    </location>
</feature>
<keyword evidence="18" id="KW-1185">Reference proteome</keyword>
<feature type="region of interest" description="Disordered" evidence="14">
    <location>
        <begin position="59"/>
        <end position="138"/>
    </location>
</feature>
<evidence type="ECO:0000256" key="9">
    <source>
        <dbReference type="ARBA" id="ARBA00023163"/>
    </source>
</evidence>
<dbReference type="PANTHER" id="PTHR12628:SF13">
    <property type="entry name" value="HOMEOBOX PROTEIN HAT3.1"/>
    <property type="match status" value="1"/>
</dbReference>
<dbReference type="Pfam" id="PF00628">
    <property type="entry name" value="PHD"/>
    <property type="match status" value="1"/>
</dbReference>
<evidence type="ECO:0000259" key="16">
    <source>
        <dbReference type="PROSITE" id="PS50071"/>
    </source>
</evidence>
<dbReference type="InterPro" id="IPR013083">
    <property type="entry name" value="Znf_RING/FYVE/PHD"/>
</dbReference>
<evidence type="ECO:0000256" key="2">
    <source>
        <dbReference type="ARBA" id="ARBA00007427"/>
    </source>
</evidence>
<dbReference type="GO" id="GO:0005634">
    <property type="term" value="C:nucleus"/>
    <property type="evidence" value="ECO:0007669"/>
    <property type="project" value="UniProtKB-SubCell"/>
</dbReference>
<feature type="compositionally biased region" description="Acidic residues" evidence="14">
    <location>
        <begin position="403"/>
        <end position="414"/>
    </location>
</feature>
<keyword evidence="5" id="KW-0862">Zinc</keyword>
<feature type="DNA-binding region" description="Homeobox" evidence="11">
    <location>
        <begin position="626"/>
        <end position="685"/>
    </location>
</feature>
<feature type="compositionally biased region" description="Basic and acidic residues" evidence="14">
    <location>
        <begin position="765"/>
        <end position="809"/>
    </location>
</feature>
<dbReference type="PANTHER" id="PTHR12628">
    <property type="entry name" value="POLYCOMB-LIKE TRANSCRIPTION FACTOR"/>
    <property type="match status" value="1"/>
</dbReference>
<feature type="compositionally biased region" description="Low complexity" evidence="14">
    <location>
        <begin position="620"/>
        <end position="630"/>
    </location>
</feature>
<evidence type="ECO:0000313" key="17">
    <source>
        <dbReference type="EMBL" id="ONK75868.1"/>
    </source>
</evidence>
<feature type="compositionally biased region" description="Acidic residues" evidence="14">
    <location>
        <begin position="331"/>
        <end position="348"/>
    </location>
</feature>